<dbReference type="Proteomes" id="UP000027395">
    <property type="component" value="Chromosome"/>
</dbReference>
<dbReference type="RefSeq" id="WP_042153573.1">
    <property type="nucleotide sequence ID" value="NZ_CM002803.1"/>
</dbReference>
<keyword evidence="2" id="KW-1185">Reference proteome</keyword>
<accession>A0A073CEY8</accession>
<proteinExistence type="predicted"/>
<reference evidence="1 2" key="1">
    <citation type="journal article" date="2014" name="Appl. Environ. Microbiol.">
        <title>Elucidation of insertion elements encoded on plasmids and in vitro construction of shuttle vectors from the toxic cyanobacterium Planktothrix.</title>
        <authorList>
            <person name="Christiansen G."/>
            <person name="Goesmann A."/>
            <person name="Kurmayer R."/>
        </authorList>
    </citation>
    <scope>NUCLEOTIDE SEQUENCE [LARGE SCALE GENOMIC DNA]</scope>
    <source>
        <strain evidence="1 2">NIVA-CYA 126/8</strain>
    </source>
</reference>
<dbReference type="STRING" id="388467.A19Y_1681"/>
<dbReference type="AlphaFoldDB" id="A0A073CEY8"/>
<dbReference type="HOGENOM" id="CLU_2646550_0_0_3"/>
<dbReference type="EMBL" id="CM002803">
    <property type="protein sequence ID" value="KEI66691.1"/>
    <property type="molecule type" value="Genomic_DNA"/>
</dbReference>
<sequence>MSTENIATVVKIIESLTDAQQQQLIEHLRKYIRDIKNKNADFEDELQWDQSFQKTQSKLVAAAKLAKQQIAQGQAQPMDYEQL</sequence>
<organism evidence="1 2">
    <name type="scientific">Planktothrix agardhii (strain NIVA-CYA 126/8)</name>
    <dbReference type="NCBI Taxonomy" id="388467"/>
    <lineage>
        <taxon>Bacteria</taxon>
        <taxon>Bacillati</taxon>
        <taxon>Cyanobacteriota</taxon>
        <taxon>Cyanophyceae</taxon>
        <taxon>Oscillatoriophycideae</taxon>
        <taxon>Oscillatoriales</taxon>
        <taxon>Microcoleaceae</taxon>
        <taxon>Planktothrix</taxon>
    </lineage>
</organism>
<name>A0A073CEY8_PLAA1</name>
<protein>
    <submittedName>
        <fullName evidence="1">Uncharacterized protein</fullName>
    </submittedName>
</protein>
<gene>
    <name evidence="1" type="ORF">A19Y_1681</name>
</gene>
<dbReference type="eggNOG" id="ENOG50331JU">
    <property type="taxonomic scope" value="Bacteria"/>
</dbReference>
<evidence type="ECO:0000313" key="2">
    <source>
        <dbReference type="Proteomes" id="UP000027395"/>
    </source>
</evidence>
<evidence type="ECO:0000313" key="1">
    <source>
        <dbReference type="EMBL" id="KEI66691.1"/>
    </source>
</evidence>
<dbReference type="PATRIC" id="fig|388467.6.peg.1624"/>